<dbReference type="STRING" id="112090.W4G8U3"/>
<dbReference type="PANTHER" id="PTHR10209:SF867">
    <property type="entry name" value="2-OXOGLUTARATE (2OG) AND FE(II)-DEPENDENT OXYGENASE SUPERFAMILY PROTEIN"/>
    <property type="match status" value="1"/>
</dbReference>
<dbReference type="VEuPathDB" id="FungiDB:H257_10318"/>
<dbReference type="Pfam" id="PF03171">
    <property type="entry name" value="2OG-FeII_Oxy"/>
    <property type="match status" value="1"/>
</dbReference>
<keyword evidence="2 5" id="KW-0479">Metal-binding</keyword>
<dbReference type="AlphaFoldDB" id="W4G8U3"/>
<evidence type="ECO:0000313" key="7">
    <source>
        <dbReference type="EMBL" id="ETV75484.1"/>
    </source>
</evidence>
<comment type="similarity">
    <text evidence="1 5">Belongs to the iron/ascorbate-dependent oxidoreductase family.</text>
</comment>
<dbReference type="InterPro" id="IPR026992">
    <property type="entry name" value="DIOX_N"/>
</dbReference>
<accession>W4G8U3</accession>
<keyword evidence="4 5" id="KW-0408">Iron</keyword>
<keyword evidence="3 5" id="KW-0560">Oxidoreductase</keyword>
<evidence type="ECO:0000259" key="6">
    <source>
        <dbReference type="PROSITE" id="PS51471"/>
    </source>
</evidence>
<dbReference type="GO" id="GO:0016491">
    <property type="term" value="F:oxidoreductase activity"/>
    <property type="evidence" value="ECO:0007669"/>
    <property type="project" value="UniProtKB-KW"/>
</dbReference>
<dbReference type="PROSITE" id="PS51471">
    <property type="entry name" value="FE2OG_OXY"/>
    <property type="match status" value="1"/>
</dbReference>
<dbReference type="InterPro" id="IPR027443">
    <property type="entry name" value="IPNS-like_sf"/>
</dbReference>
<evidence type="ECO:0000256" key="2">
    <source>
        <dbReference type="ARBA" id="ARBA00022723"/>
    </source>
</evidence>
<feature type="domain" description="Fe2OG dioxygenase" evidence="6">
    <location>
        <begin position="156"/>
        <end position="277"/>
    </location>
</feature>
<dbReference type="EMBL" id="KI913140">
    <property type="protein sequence ID" value="ETV75484.1"/>
    <property type="molecule type" value="Genomic_DNA"/>
</dbReference>
<dbReference type="GeneID" id="20812314"/>
<organism evidence="7">
    <name type="scientific">Aphanomyces astaci</name>
    <name type="common">Crayfish plague agent</name>
    <dbReference type="NCBI Taxonomy" id="112090"/>
    <lineage>
        <taxon>Eukaryota</taxon>
        <taxon>Sar</taxon>
        <taxon>Stramenopiles</taxon>
        <taxon>Oomycota</taxon>
        <taxon>Saprolegniomycetes</taxon>
        <taxon>Saprolegniales</taxon>
        <taxon>Verrucalvaceae</taxon>
        <taxon>Aphanomyces</taxon>
    </lineage>
</organism>
<dbReference type="OrthoDB" id="288590at2759"/>
<dbReference type="SUPFAM" id="SSF51197">
    <property type="entry name" value="Clavaminate synthase-like"/>
    <property type="match status" value="1"/>
</dbReference>
<dbReference type="RefSeq" id="XP_009835118.1">
    <property type="nucleotide sequence ID" value="XM_009836816.1"/>
</dbReference>
<dbReference type="Gene3D" id="2.60.120.330">
    <property type="entry name" value="B-lactam Antibiotic, Isopenicillin N Synthase, Chain"/>
    <property type="match status" value="1"/>
</dbReference>
<evidence type="ECO:0000256" key="4">
    <source>
        <dbReference type="ARBA" id="ARBA00023004"/>
    </source>
</evidence>
<evidence type="ECO:0000256" key="3">
    <source>
        <dbReference type="ARBA" id="ARBA00023002"/>
    </source>
</evidence>
<evidence type="ECO:0000256" key="1">
    <source>
        <dbReference type="ARBA" id="ARBA00008056"/>
    </source>
</evidence>
<dbReference type="InterPro" id="IPR044861">
    <property type="entry name" value="IPNS-like_FE2OG_OXY"/>
</dbReference>
<protein>
    <recommendedName>
        <fullName evidence="6">Fe2OG dioxygenase domain-containing protein</fullName>
    </recommendedName>
</protein>
<dbReference type="InterPro" id="IPR005123">
    <property type="entry name" value="Oxoglu/Fe-dep_dioxygenase_dom"/>
</dbReference>
<evidence type="ECO:0000256" key="5">
    <source>
        <dbReference type="RuleBase" id="RU003682"/>
    </source>
</evidence>
<dbReference type="GO" id="GO:0046872">
    <property type="term" value="F:metal ion binding"/>
    <property type="evidence" value="ECO:0007669"/>
    <property type="project" value="UniProtKB-KW"/>
</dbReference>
<reference evidence="7" key="1">
    <citation type="submission" date="2013-12" db="EMBL/GenBank/DDBJ databases">
        <title>The Genome Sequence of Aphanomyces astaci APO3.</title>
        <authorList>
            <consortium name="The Broad Institute Genomics Platform"/>
            <person name="Russ C."/>
            <person name="Tyler B."/>
            <person name="van West P."/>
            <person name="Dieguez-Uribeondo J."/>
            <person name="Young S.K."/>
            <person name="Zeng Q."/>
            <person name="Gargeya S."/>
            <person name="Fitzgerald M."/>
            <person name="Abouelleil A."/>
            <person name="Alvarado L."/>
            <person name="Chapman S.B."/>
            <person name="Gainer-Dewar J."/>
            <person name="Goldberg J."/>
            <person name="Griggs A."/>
            <person name="Gujja S."/>
            <person name="Hansen M."/>
            <person name="Howarth C."/>
            <person name="Imamovic A."/>
            <person name="Ireland A."/>
            <person name="Larimer J."/>
            <person name="McCowan C."/>
            <person name="Murphy C."/>
            <person name="Pearson M."/>
            <person name="Poon T.W."/>
            <person name="Priest M."/>
            <person name="Roberts A."/>
            <person name="Saif S."/>
            <person name="Shea T."/>
            <person name="Sykes S."/>
            <person name="Wortman J."/>
            <person name="Nusbaum C."/>
            <person name="Birren B."/>
        </authorList>
    </citation>
    <scope>NUCLEOTIDE SEQUENCE [LARGE SCALE GENOMIC DNA]</scope>
    <source>
        <strain evidence="7">APO3</strain>
    </source>
</reference>
<name>W4G8U3_APHAT</name>
<sequence>MDIPIVDCYSADAAAQLRKACMEVGFFYLTDHRVPQELVESVYHEMRLFFSKPESEKREVLADENMRGYTPMNEETLDPAVQTQGDTKEGYYICREALPDEVHLPLHGSNVFPKDNPTFRRVMEQYFDCMCELGYHVAQLFADAAGAPGAFQAAGMFDRPMAAVRLLHYNDQLSNVADGVFGAGAHTDYGLLTLLSTDGNPGLEIYHNQEWIPISPKPNTFVVNIGDLGGTYLYNVNIYILERALERWTNGLFKSTRHRVVNRNGQERYSVPFFYEPNFTCQVTCLSSCVDAAHPPQYPPITSGQHLLNMYRQTHDSFTEFTTQITSD</sequence>
<gene>
    <name evidence="7" type="ORF">H257_10318</name>
</gene>
<dbReference type="PANTHER" id="PTHR10209">
    <property type="entry name" value="OXIDOREDUCTASE, 2OG-FE II OXYGENASE FAMILY PROTEIN"/>
    <property type="match status" value="1"/>
</dbReference>
<dbReference type="Pfam" id="PF14226">
    <property type="entry name" value="DIOX_N"/>
    <property type="match status" value="1"/>
</dbReference>
<proteinExistence type="inferred from homology"/>